<reference evidence="7 8" key="1">
    <citation type="submission" date="2019-12" db="EMBL/GenBank/DDBJ databases">
        <title>Genomic-based taxomic classification of the family Erythrobacteraceae.</title>
        <authorList>
            <person name="Xu L."/>
        </authorList>
    </citation>
    <scope>NUCLEOTIDE SEQUENCE [LARGE SCALE GENOMIC DNA]</scope>
    <source>
        <strain evidence="7 8">LMG 29518</strain>
    </source>
</reference>
<dbReference type="PANTHER" id="PTHR43108">
    <property type="entry name" value="N-ACETYLGLUCOSAMINE-6-SULFATASE FAMILY MEMBER"/>
    <property type="match status" value="1"/>
</dbReference>
<dbReference type="InterPro" id="IPR017850">
    <property type="entry name" value="Alkaline_phosphatase_core_sf"/>
</dbReference>
<organism evidence="7 8">
    <name type="scientific">Altericroceibacterium endophyticum</name>
    <dbReference type="NCBI Taxonomy" id="1808508"/>
    <lineage>
        <taxon>Bacteria</taxon>
        <taxon>Pseudomonadati</taxon>
        <taxon>Pseudomonadota</taxon>
        <taxon>Alphaproteobacteria</taxon>
        <taxon>Sphingomonadales</taxon>
        <taxon>Erythrobacteraceae</taxon>
        <taxon>Altericroceibacterium</taxon>
    </lineage>
</organism>
<keyword evidence="2 5" id="KW-0732">Signal</keyword>
<dbReference type="SUPFAM" id="SSF53649">
    <property type="entry name" value="Alkaline phosphatase-like"/>
    <property type="match status" value="1"/>
</dbReference>
<dbReference type="PANTHER" id="PTHR43108:SF8">
    <property type="entry name" value="SD21168P"/>
    <property type="match status" value="1"/>
</dbReference>
<feature type="signal peptide" evidence="5">
    <location>
        <begin position="1"/>
        <end position="29"/>
    </location>
</feature>
<dbReference type="GO" id="GO:0016787">
    <property type="term" value="F:hydrolase activity"/>
    <property type="evidence" value="ECO:0007669"/>
    <property type="project" value="UniProtKB-KW"/>
</dbReference>
<accession>A0A6I4T178</accession>
<evidence type="ECO:0000256" key="1">
    <source>
        <dbReference type="ARBA" id="ARBA00008779"/>
    </source>
</evidence>
<keyword evidence="8" id="KW-1185">Reference proteome</keyword>
<keyword evidence="7" id="KW-0808">Transferase</keyword>
<dbReference type="GO" id="GO:0016740">
    <property type="term" value="F:transferase activity"/>
    <property type="evidence" value="ECO:0007669"/>
    <property type="project" value="UniProtKB-KW"/>
</dbReference>
<proteinExistence type="inferred from homology"/>
<dbReference type="PROSITE" id="PS00523">
    <property type="entry name" value="SULFATASE_1"/>
    <property type="match status" value="1"/>
</dbReference>
<dbReference type="Proteomes" id="UP000438476">
    <property type="component" value="Unassembled WGS sequence"/>
</dbReference>
<protein>
    <submittedName>
        <fullName evidence="7">Sulfatase-like hydrolase/transferase</fullName>
    </submittedName>
</protein>
<feature type="chain" id="PRO_5026097554" evidence="5">
    <location>
        <begin position="30"/>
        <end position="562"/>
    </location>
</feature>
<comment type="caution">
    <text evidence="7">The sequence shown here is derived from an EMBL/GenBank/DDBJ whole genome shotgun (WGS) entry which is preliminary data.</text>
</comment>
<dbReference type="InterPro" id="IPR000917">
    <property type="entry name" value="Sulfatase_N"/>
</dbReference>
<dbReference type="CDD" id="cd16031">
    <property type="entry name" value="G6S_like"/>
    <property type="match status" value="1"/>
</dbReference>
<comment type="similarity">
    <text evidence="1">Belongs to the sulfatase family.</text>
</comment>
<keyword evidence="3 7" id="KW-0378">Hydrolase</keyword>
<evidence type="ECO:0000313" key="7">
    <source>
        <dbReference type="EMBL" id="MXO64944.1"/>
    </source>
</evidence>
<evidence type="ECO:0000256" key="4">
    <source>
        <dbReference type="ARBA" id="ARBA00023180"/>
    </source>
</evidence>
<dbReference type="Pfam" id="PF00884">
    <property type="entry name" value="Sulfatase"/>
    <property type="match status" value="1"/>
</dbReference>
<dbReference type="AlphaFoldDB" id="A0A6I4T178"/>
<dbReference type="RefSeq" id="WP_160735403.1">
    <property type="nucleotide sequence ID" value="NZ_WTYT01000002.1"/>
</dbReference>
<evidence type="ECO:0000256" key="2">
    <source>
        <dbReference type="ARBA" id="ARBA00022729"/>
    </source>
</evidence>
<evidence type="ECO:0000256" key="3">
    <source>
        <dbReference type="ARBA" id="ARBA00022801"/>
    </source>
</evidence>
<evidence type="ECO:0000313" key="8">
    <source>
        <dbReference type="Proteomes" id="UP000438476"/>
    </source>
</evidence>
<dbReference type="EMBL" id="WTYT01000002">
    <property type="protein sequence ID" value="MXO64944.1"/>
    <property type="molecule type" value="Genomic_DNA"/>
</dbReference>
<dbReference type="InterPro" id="IPR024607">
    <property type="entry name" value="Sulfatase_CS"/>
</dbReference>
<keyword evidence="4" id="KW-0325">Glycoprotein</keyword>
<evidence type="ECO:0000259" key="6">
    <source>
        <dbReference type="Pfam" id="PF00884"/>
    </source>
</evidence>
<evidence type="ECO:0000256" key="5">
    <source>
        <dbReference type="SAM" id="SignalP"/>
    </source>
</evidence>
<sequence length="562" mass="64179">MANRGKSLWKLAMASGALLAALSPLAAEAQTPESAPATSQRQAEKPMNVIFVLVDDLRFDAMGFLTPGLKTPNIDFLRKNGSYFPNAVVTSSLCSPSRATILTGQTARNHGVIDNHNSSEEGLIFFPSYMQSAGYRTGFFGKWHMGDDTDAPRPGFDRWVSFKGQGTYYPTDMLSPEQIAQGKRQMLNVDGEHVKRREYITTELTDYALDWLKEDKDNSQPFFLYLSHKAVHSDPEPAPEHEGEYADLNVTLPASAKDTPENNEGKPLWVQNQRNSWHGVDFPYHTDEDFHDYVRRYFETLSSVDDSLGRILRYLHKNDLDKNTMVVFYSDNGYLFGDHGLIDKRNAYEPSVRVPMLVYAPGHVPANETVESVVRNLDLAPTFLDVAGVPEPSQMEGKSFLPLATGKVDDVQWKSDDFVYEYYWEWSFPQTPTTFAIERDRLKYIQYHGVWDLEELYDLDKDPEEMHNLINDPAYLDKKIELRRALYEQLANNDGRHDIPYGERTSEGLVWRKKDGPRAADFPDRWYVEPNLPTKFNGYFPDTEAKLKADEEGKTYVPASRK</sequence>
<feature type="domain" description="Sulfatase N-terminal" evidence="6">
    <location>
        <begin position="48"/>
        <end position="389"/>
    </location>
</feature>
<dbReference type="OrthoDB" id="9795675at2"/>
<dbReference type="Gene3D" id="3.40.720.10">
    <property type="entry name" value="Alkaline Phosphatase, subunit A"/>
    <property type="match status" value="1"/>
</dbReference>
<gene>
    <name evidence="7" type="ORF">GRI91_04175</name>
</gene>
<name>A0A6I4T178_9SPHN</name>